<dbReference type="CDD" id="cd03798">
    <property type="entry name" value="GT4_WlbH-like"/>
    <property type="match status" value="1"/>
</dbReference>
<evidence type="ECO:0000259" key="1">
    <source>
        <dbReference type="Pfam" id="PF00534"/>
    </source>
</evidence>
<dbReference type="EMBL" id="LKCM01000139">
    <property type="protein sequence ID" value="KPQ43539.1"/>
    <property type="molecule type" value="Genomic_DNA"/>
</dbReference>
<comment type="caution">
    <text evidence="3">The sequence shown here is derived from an EMBL/GenBank/DDBJ whole genome shotgun (WGS) entry which is preliminary data.</text>
</comment>
<dbReference type="SUPFAM" id="SSF53756">
    <property type="entry name" value="UDP-Glycosyltransferase/glycogen phosphorylase"/>
    <property type="match status" value="1"/>
</dbReference>
<evidence type="ECO:0000259" key="2">
    <source>
        <dbReference type="Pfam" id="PF13439"/>
    </source>
</evidence>
<dbReference type="PATRIC" id="fig|1719120.3.peg.2098"/>
<feature type="domain" description="Glycosyltransferase subfamily 4-like N-terminal" evidence="2">
    <location>
        <begin position="54"/>
        <end position="193"/>
    </location>
</feature>
<name>A0A0P8CKF7_9EURY</name>
<dbReference type="Proteomes" id="UP000050360">
    <property type="component" value="Unassembled WGS sequence"/>
</dbReference>
<gene>
    <name evidence="3" type="ORF">MPEBLZ_01922</name>
</gene>
<dbReference type="GO" id="GO:0016757">
    <property type="term" value="F:glycosyltransferase activity"/>
    <property type="evidence" value="ECO:0007669"/>
    <property type="project" value="InterPro"/>
</dbReference>
<sequence length="394" mass="45919">MTKNLLVICNNFPDRENIYIGGIFIKEQVKHLRSFFDNIYVISPVPYGIEYVRKIKQEDYIFENIHVYFLKYLNFPVFYSYGRKNWIYLEKRAIIKKIQKEGLKFDLIHAHYTWPSGAVSIELKKKFNVPVTITEHTSVTFKKAIENKDPIFIKSWKSCDAIIRIRKGDIKFFDSVGISLNKVHYIPNGFDHNKFMALDGPRCKEKLNLPINNKKILLNVGNMYDEIKGHKYLIEAINEVKKHRKDVLCIIIGTGKLRKNLEKQIRTMGLENEMKLVGRKTHEEIPIWMNACDIFILPSLKEGNPTVLPECLACGKPFIGTRVGGIPEIITSEEYGLLCEPANSRYLSENILTALDRVWNEEKIRSYAENFSWQNIASDILKVYEIAKRDFNEK</sequence>
<dbReference type="AlphaFoldDB" id="A0A0P8CKF7"/>
<dbReference type="Pfam" id="PF13439">
    <property type="entry name" value="Glyco_transf_4"/>
    <property type="match status" value="1"/>
</dbReference>
<proteinExistence type="predicted"/>
<reference evidence="3 4" key="1">
    <citation type="submission" date="2015-09" db="EMBL/GenBank/DDBJ databases">
        <title>A metagenomics-based metabolic model of nitrate-dependent anaerobic oxidation of methane by Methanoperedens-like archaea.</title>
        <authorList>
            <person name="Arshad A."/>
            <person name="Speth D.R."/>
            <person name="De Graaf R.M."/>
            <person name="Op Den Camp H.J."/>
            <person name="Jetten M.S."/>
            <person name="Welte C.U."/>
        </authorList>
    </citation>
    <scope>NUCLEOTIDE SEQUENCE [LARGE SCALE GENOMIC DNA]</scope>
</reference>
<dbReference type="InterPro" id="IPR001296">
    <property type="entry name" value="Glyco_trans_1"/>
</dbReference>
<protein>
    <submittedName>
        <fullName evidence="3">Polysaccharide biosynthesis protein</fullName>
    </submittedName>
</protein>
<dbReference type="InterPro" id="IPR050194">
    <property type="entry name" value="Glycosyltransferase_grp1"/>
</dbReference>
<organism evidence="3 4">
    <name type="scientific">Candidatus Methanoperedens nitratireducens</name>
    <dbReference type="NCBI Taxonomy" id="1392998"/>
    <lineage>
        <taxon>Archaea</taxon>
        <taxon>Methanobacteriati</taxon>
        <taxon>Methanobacteriota</taxon>
        <taxon>Stenosarchaea group</taxon>
        <taxon>Methanomicrobia</taxon>
        <taxon>Methanosarcinales</taxon>
        <taxon>ANME-2 cluster</taxon>
        <taxon>Candidatus Methanoperedentaceae</taxon>
        <taxon>Candidatus Methanoperedens</taxon>
    </lineage>
</organism>
<evidence type="ECO:0000313" key="3">
    <source>
        <dbReference type="EMBL" id="KPQ43539.1"/>
    </source>
</evidence>
<dbReference type="PANTHER" id="PTHR45947:SF3">
    <property type="entry name" value="SULFOQUINOVOSYL TRANSFERASE SQD2"/>
    <property type="match status" value="1"/>
</dbReference>
<dbReference type="InterPro" id="IPR028098">
    <property type="entry name" value="Glyco_trans_4-like_N"/>
</dbReference>
<dbReference type="Pfam" id="PF00534">
    <property type="entry name" value="Glycos_transf_1"/>
    <property type="match status" value="1"/>
</dbReference>
<dbReference type="PANTHER" id="PTHR45947">
    <property type="entry name" value="SULFOQUINOVOSYL TRANSFERASE SQD2"/>
    <property type="match status" value="1"/>
</dbReference>
<evidence type="ECO:0000313" key="4">
    <source>
        <dbReference type="Proteomes" id="UP000050360"/>
    </source>
</evidence>
<accession>A0A0P8CKF7</accession>
<dbReference type="Gene3D" id="3.40.50.2000">
    <property type="entry name" value="Glycogen Phosphorylase B"/>
    <property type="match status" value="2"/>
</dbReference>
<feature type="domain" description="Glycosyl transferase family 1" evidence="1">
    <location>
        <begin position="212"/>
        <end position="369"/>
    </location>
</feature>